<keyword evidence="4 7" id="KW-0812">Transmembrane</keyword>
<evidence type="ECO:0000256" key="3">
    <source>
        <dbReference type="ARBA" id="ARBA00022475"/>
    </source>
</evidence>
<evidence type="ECO:0000313" key="11">
    <source>
        <dbReference type="Proteomes" id="UP000005017"/>
    </source>
</evidence>
<dbReference type="GO" id="GO:0000428">
    <property type="term" value="C:DNA-directed RNA polymerase complex"/>
    <property type="evidence" value="ECO:0007669"/>
    <property type="project" value="UniProtKB-KW"/>
</dbReference>
<keyword evidence="5 7" id="KW-1133">Transmembrane helix</keyword>
<dbReference type="eggNOG" id="COG2323">
    <property type="taxonomic scope" value="Bacteria"/>
</dbReference>
<dbReference type="InterPro" id="IPR023090">
    <property type="entry name" value="UPF0702_alpha/beta_dom_sf"/>
</dbReference>
<keyword evidence="6 7" id="KW-0472">Membrane</keyword>
<dbReference type="EMBL" id="ADFR01000014">
    <property type="protein sequence ID" value="EFC05413.1"/>
    <property type="molecule type" value="Genomic_DNA"/>
</dbReference>
<evidence type="ECO:0000256" key="6">
    <source>
        <dbReference type="ARBA" id="ARBA00023136"/>
    </source>
</evidence>
<evidence type="ECO:0000256" key="2">
    <source>
        <dbReference type="ARBA" id="ARBA00006448"/>
    </source>
</evidence>
<dbReference type="Pfam" id="PF04239">
    <property type="entry name" value="DUF421"/>
    <property type="match status" value="1"/>
</dbReference>
<comment type="similarity">
    <text evidence="2">Belongs to the UPF0702 family.</text>
</comment>
<feature type="transmembrane region" description="Helical" evidence="7">
    <location>
        <begin position="7"/>
        <end position="26"/>
    </location>
</feature>
<feature type="domain" description="YetF-like N-terminal transmembrane" evidence="9">
    <location>
        <begin position="5"/>
        <end position="79"/>
    </location>
</feature>
<dbReference type="Proteomes" id="UP000005017">
    <property type="component" value="Unassembled WGS sequence"/>
</dbReference>
<accession>D2MPW0</accession>
<dbReference type="PANTHER" id="PTHR34582:SF6">
    <property type="entry name" value="UPF0702 TRANSMEMBRANE PROTEIN YCAP"/>
    <property type="match status" value="1"/>
</dbReference>
<evidence type="ECO:0000256" key="7">
    <source>
        <dbReference type="SAM" id="Phobius"/>
    </source>
</evidence>
<name>D2MPW0_9FIRM</name>
<dbReference type="OrthoDB" id="9778331at2"/>
<gene>
    <name evidence="10" type="ORF">HMPREF9013_0349</name>
</gene>
<organism evidence="10 11">
    <name type="scientific">Bulleidia extructa W1219</name>
    <dbReference type="NCBI Taxonomy" id="679192"/>
    <lineage>
        <taxon>Bacteria</taxon>
        <taxon>Bacillati</taxon>
        <taxon>Bacillota</taxon>
        <taxon>Erysipelotrichia</taxon>
        <taxon>Erysipelotrichales</taxon>
        <taxon>Erysipelotrichaceae</taxon>
        <taxon>Bulleidia</taxon>
    </lineage>
</organism>
<keyword evidence="10" id="KW-0804">Transcription</keyword>
<reference evidence="11" key="1">
    <citation type="submission" date="2009-12" db="EMBL/GenBank/DDBJ databases">
        <title>Sequence of Clostridiales genomosp. BVAB3 str. UPII9-5.</title>
        <authorList>
            <person name="Madupu R."/>
            <person name="Durkin A.S."/>
            <person name="Torralba M."/>
            <person name="Methe B."/>
            <person name="Sutton G.G."/>
            <person name="Strausberg R.L."/>
            <person name="Nelson K.E."/>
        </authorList>
    </citation>
    <scope>NUCLEOTIDE SEQUENCE [LARGE SCALE GENOMIC DNA]</scope>
    <source>
        <strain evidence="11">W1219</strain>
    </source>
</reference>
<dbReference type="InterPro" id="IPR048454">
    <property type="entry name" value="YetF_N"/>
</dbReference>
<keyword evidence="10" id="KW-0240">DNA-directed RNA polymerase</keyword>
<dbReference type="AlphaFoldDB" id="D2MPW0"/>
<dbReference type="Pfam" id="PF20730">
    <property type="entry name" value="YetF_N"/>
    <property type="match status" value="1"/>
</dbReference>
<dbReference type="RefSeq" id="WP_006627423.1">
    <property type="nucleotide sequence ID" value="NZ_ADFR01000014.1"/>
</dbReference>
<dbReference type="PANTHER" id="PTHR34582">
    <property type="entry name" value="UPF0702 TRANSMEMBRANE PROTEIN YCAP"/>
    <property type="match status" value="1"/>
</dbReference>
<comment type="subcellular location">
    <subcellularLocation>
        <location evidence="1">Cell membrane</location>
        <topology evidence="1">Multi-pass membrane protein</topology>
    </subcellularLocation>
</comment>
<evidence type="ECO:0000259" key="8">
    <source>
        <dbReference type="Pfam" id="PF04239"/>
    </source>
</evidence>
<proteinExistence type="inferred from homology"/>
<keyword evidence="11" id="KW-1185">Reference proteome</keyword>
<feature type="domain" description="YetF C-terminal" evidence="8">
    <location>
        <begin position="85"/>
        <end position="199"/>
    </location>
</feature>
<comment type="caution">
    <text evidence="10">The sequence shown here is derived from an EMBL/GenBank/DDBJ whole genome shotgun (WGS) entry which is preliminary data.</text>
</comment>
<dbReference type="GO" id="GO:0005886">
    <property type="term" value="C:plasma membrane"/>
    <property type="evidence" value="ECO:0007669"/>
    <property type="project" value="UniProtKB-SubCell"/>
</dbReference>
<evidence type="ECO:0000256" key="5">
    <source>
        <dbReference type="ARBA" id="ARBA00022989"/>
    </source>
</evidence>
<dbReference type="InterPro" id="IPR007353">
    <property type="entry name" value="DUF421"/>
</dbReference>
<protein>
    <submittedName>
        <fullName evidence="10">Putative DNA-directed RNA polymerase, omega subunit</fullName>
    </submittedName>
</protein>
<dbReference type="STRING" id="679192.HMPREF9013_0349"/>
<sequence length="218" mass="24341">MNEFLLVTIKLLIGFLALIMVINVTGKGNLAPSSASDQVQNYVLGGIIGGVIYNKNVQILEYIGILCIWCILVLLLKLIKTYSVKAKQVLDGKAFIIIDHGQINIENCKKVGLSAHDVSFKLRTNHIYSTRKVKRALMEQNGQLIIVQDGEENPKFPLITDGQLQTDILDVIGKNETWLLEEMKKQGLNSYGDVFLGEYIDGYLALTPYPSKKDEVKN</sequence>
<evidence type="ECO:0000259" key="9">
    <source>
        <dbReference type="Pfam" id="PF20730"/>
    </source>
</evidence>
<feature type="transmembrane region" description="Helical" evidence="7">
    <location>
        <begin position="59"/>
        <end position="79"/>
    </location>
</feature>
<evidence type="ECO:0000313" key="10">
    <source>
        <dbReference type="EMBL" id="EFC05413.1"/>
    </source>
</evidence>
<evidence type="ECO:0000256" key="4">
    <source>
        <dbReference type="ARBA" id="ARBA00022692"/>
    </source>
</evidence>
<evidence type="ECO:0000256" key="1">
    <source>
        <dbReference type="ARBA" id="ARBA00004651"/>
    </source>
</evidence>
<keyword evidence="3" id="KW-1003">Cell membrane</keyword>
<dbReference type="Gene3D" id="3.30.240.20">
    <property type="entry name" value="bsu07140 like domains"/>
    <property type="match status" value="2"/>
</dbReference>